<dbReference type="EMBL" id="JACIDR010000001">
    <property type="protein sequence ID" value="MBB3972508.1"/>
    <property type="molecule type" value="Genomic_DNA"/>
</dbReference>
<name>A0A7W6D3J2_9HYPH</name>
<comment type="caution">
    <text evidence="1">The sequence shown here is derived from an EMBL/GenBank/DDBJ whole genome shotgun (WGS) entry which is preliminary data.</text>
</comment>
<organism evidence="1 2">
    <name type="scientific">Hansschlegelia beijingensis</name>
    <dbReference type="NCBI Taxonomy" id="1133344"/>
    <lineage>
        <taxon>Bacteria</taxon>
        <taxon>Pseudomonadati</taxon>
        <taxon>Pseudomonadota</taxon>
        <taxon>Alphaproteobacteria</taxon>
        <taxon>Hyphomicrobiales</taxon>
        <taxon>Methylopilaceae</taxon>
        <taxon>Hansschlegelia</taxon>
    </lineage>
</organism>
<evidence type="ECO:0000313" key="2">
    <source>
        <dbReference type="Proteomes" id="UP000528964"/>
    </source>
</evidence>
<keyword evidence="2" id="KW-1185">Reference proteome</keyword>
<accession>A0A7W6D3J2</accession>
<evidence type="ECO:0000313" key="1">
    <source>
        <dbReference type="EMBL" id="MBB3972508.1"/>
    </source>
</evidence>
<dbReference type="RefSeq" id="WP_183394297.1">
    <property type="nucleotide sequence ID" value="NZ_JACIDR010000001.1"/>
</dbReference>
<sequence length="235" mass="25885">MSNSPVAFPMDLSFAQLDWENSGVGLLSGRSKTTIPLTSHNDVWVIGGDSSHYIEDWDALPHAPSAVFYGAPNLYKNNKVLGAFASKFHKTLRMHVDDLLVLSNVSLSDLTANPLSQIYINSVSARLERLRDGWAGPDTVAPSQRVIDDVARACVAVYQAADVEPEVEVDQDGTVVLEWRRGQRAFCLTFLGNGRLVGTISPWTEDYAPWQVPVSDELAIISKLEDPAVESFVRR</sequence>
<dbReference type="AlphaFoldDB" id="A0A7W6D3J2"/>
<proteinExistence type="predicted"/>
<gene>
    <name evidence="1" type="ORF">GGR24_001141</name>
</gene>
<reference evidence="1 2" key="1">
    <citation type="submission" date="2020-08" db="EMBL/GenBank/DDBJ databases">
        <title>Genomic Encyclopedia of Type Strains, Phase IV (KMG-IV): sequencing the most valuable type-strain genomes for metagenomic binning, comparative biology and taxonomic classification.</title>
        <authorList>
            <person name="Goeker M."/>
        </authorList>
    </citation>
    <scope>NUCLEOTIDE SEQUENCE [LARGE SCALE GENOMIC DNA]</scope>
    <source>
        <strain evidence="1 2">DSM 25481</strain>
    </source>
</reference>
<protein>
    <submittedName>
        <fullName evidence="1">Uncharacterized protein</fullName>
    </submittedName>
</protein>
<dbReference type="Proteomes" id="UP000528964">
    <property type="component" value="Unassembled WGS sequence"/>
</dbReference>